<comment type="caution">
    <text evidence="1">The sequence shown here is derived from an EMBL/GenBank/DDBJ whole genome shotgun (WGS) entry which is preliminary data.</text>
</comment>
<dbReference type="EMBL" id="MU277198">
    <property type="protein sequence ID" value="KAI0064543.1"/>
    <property type="molecule type" value="Genomic_DNA"/>
</dbReference>
<proteinExistence type="predicted"/>
<gene>
    <name evidence="1" type="ORF">BV25DRAFT_249943</name>
</gene>
<keyword evidence="2" id="KW-1185">Reference proteome</keyword>
<evidence type="ECO:0000313" key="1">
    <source>
        <dbReference type="EMBL" id="KAI0064543.1"/>
    </source>
</evidence>
<reference evidence="1" key="2">
    <citation type="journal article" date="2022" name="New Phytol.">
        <title>Evolutionary transition to the ectomycorrhizal habit in the genomes of a hyperdiverse lineage of mushroom-forming fungi.</title>
        <authorList>
            <person name="Looney B."/>
            <person name="Miyauchi S."/>
            <person name="Morin E."/>
            <person name="Drula E."/>
            <person name="Courty P.E."/>
            <person name="Kohler A."/>
            <person name="Kuo A."/>
            <person name="LaButti K."/>
            <person name="Pangilinan J."/>
            <person name="Lipzen A."/>
            <person name="Riley R."/>
            <person name="Andreopoulos W."/>
            <person name="He G."/>
            <person name="Johnson J."/>
            <person name="Nolan M."/>
            <person name="Tritt A."/>
            <person name="Barry K.W."/>
            <person name="Grigoriev I.V."/>
            <person name="Nagy L.G."/>
            <person name="Hibbett D."/>
            <person name="Henrissat B."/>
            <person name="Matheny P.B."/>
            <person name="Labbe J."/>
            <person name="Martin F.M."/>
        </authorList>
    </citation>
    <scope>NUCLEOTIDE SEQUENCE</scope>
    <source>
        <strain evidence="1">HHB10654</strain>
    </source>
</reference>
<name>A0ACB8T706_9AGAM</name>
<sequence>MLPIRGAIASPLLLLASSVAGQVSAPTCQAAWEWTTNSIGQSPCLVAAYLESVCNDGQFVIPQLTDGQQYQGPTRAESNNLCMCNTVVYCLISACTGCQLNEWSSWPEWRGNCSSVASNGTLSTGIPPGTLVPHWAFQGITPTGMWDNVTASGIGGLPESSAGPGPTGHSSTEHPEGAVIAGSVVGGVVGLLLFGLLCGWLLLRYRRSRIPPSAQFHATGWGYDALPITPSSADPTFPKNLKHYDPTDPSTFPPVVSRYEHQKEYRGLPEV</sequence>
<dbReference type="Proteomes" id="UP000814140">
    <property type="component" value="Unassembled WGS sequence"/>
</dbReference>
<reference evidence="1" key="1">
    <citation type="submission" date="2021-03" db="EMBL/GenBank/DDBJ databases">
        <authorList>
            <consortium name="DOE Joint Genome Institute"/>
            <person name="Ahrendt S."/>
            <person name="Looney B.P."/>
            <person name="Miyauchi S."/>
            <person name="Morin E."/>
            <person name="Drula E."/>
            <person name="Courty P.E."/>
            <person name="Chicoki N."/>
            <person name="Fauchery L."/>
            <person name="Kohler A."/>
            <person name="Kuo A."/>
            <person name="Labutti K."/>
            <person name="Pangilinan J."/>
            <person name="Lipzen A."/>
            <person name="Riley R."/>
            <person name="Andreopoulos W."/>
            <person name="He G."/>
            <person name="Johnson J."/>
            <person name="Barry K.W."/>
            <person name="Grigoriev I.V."/>
            <person name="Nagy L."/>
            <person name="Hibbett D."/>
            <person name="Henrissat B."/>
            <person name="Matheny P.B."/>
            <person name="Labbe J."/>
            <person name="Martin F."/>
        </authorList>
    </citation>
    <scope>NUCLEOTIDE SEQUENCE</scope>
    <source>
        <strain evidence="1">HHB10654</strain>
    </source>
</reference>
<accession>A0ACB8T706</accession>
<evidence type="ECO:0000313" key="2">
    <source>
        <dbReference type="Proteomes" id="UP000814140"/>
    </source>
</evidence>
<organism evidence="1 2">
    <name type="scientific">Artomyces pyxidatus</name>
    <dbReference type="NCBI Taxonomy" id="48021"/>
    <lineage>
        <taxon>Eukaryota</taxon>
        <taxon>Fungi</taxon>
        <taxon>Dikarya</taxon>
        <taxon>Basidiomycota</taxon>
        <taxon>Agaricomycotina</taxon>
        <taxon>Agaricomycetes</taxon>
        <taxon>Russulales</taxon>
        <taxon>Auriscalpiaceae</taxon>
        <taxon>Artomyces</taxon>
    </lineage>
</organism>
<protein>
    <submittedName>
        <fullName evidence="1">Uncharacterized protein</fullName>
    </submittedName>
</protein>